<dbReference type="InterPro" id="IPR051101">
    <property type="entry name" value="ZC3H12/N4BP1_RNase_Reg"/>
</dbReference>
<dbReference type="Proteomes" id="UP001209878">
    <property type="component" value="Unassembled WGS sequence"/>
</dbReference>
<dbReference type="PANTHER" id="PTHR12876:SF35">
    <property type="entry name" value="LD08718P-RELATED"/>
    <property type="match status" value="1"/>
</dbReference>
<evidence type="ECO:0000259" key="2">
    <source>
        <dbReference type="Pfam" id="PF11977"/>
    </source>
</evidence>
<keyword evidence="4" id="KW-1185">Reference proteome</keyword>
<evidence type="ECO:0000313" key="4">
    <source>
        <dbReference type="Proteomes" id="UP001209878"/>
    </source>
</evidence>
<sequence length="265" mass="29782">MAMGRYSPCKGIQLCVDYFRQRGHTEITAFVPQWRTQTAIRPDYPISDQHLLNKLKAEGVLVFTPSRRVQGKNIVCYDDRFHLRLATTTEGVIVSNDNFRDLWNDVVAWRDVIEKRQHRRGTGPDKIGEQRVRRGTGPDKIGEQRVRRGTGSDKIGEQRVRRGTGSDKIGEQRVRRGTGSDKIGEQRVRRGTGSDKIGEQRVRRGTGSDKIGEQRVRRGTGSGNIGVHRSGEHRVRHGSWPCDLITRVASKAGDLVSTRSSTAMG</sequence>
<dbReference type="GO" id="GO:0005634">
    <property type="term" value="C:nucleus"/>
    <property type="evidence" value="ECO:0007669"/>
    <property type="project" value="TreeGrafter"/>
</dbReference>
<dbReference type="Pfam" id="PF11977">
    <property type="entry name" value="RNase_Zc3h12a"/>
    <property type="match status" value="1"/>
</dbReference>
<proteinExistence type="predicted"/>
<gene>
    <name evidence="3" type="ORF">NP493_340g03053</name>
</gene>
<dbReference type="EMBL" id="JAODUO010000339">
    <property type="protein sequence ID" value="KAK2182726.1"/>
    <property type="molecule type" value="Genomic_DNA"/>
</dbReference>
<dbReference type="GO" id="GO:0036464">
    <property type="term" value="C:cytoplasmic ribonucleoprotein granule"/>
    <property type="evidence" value="ECO:0007669"/>
    <property type="project" value="TreeGrafter"/>
</dbReference>
<evidence type="ECO:0000256" key="1">
    <source>
        <dbReference type="SAM" id="MobiDB-lite"/>
    </source>
</evidence>
<dbReference type="InterPro" id="IPR021869">
    <property type="entry name" value="RNase_Zc3h12_NYN"/>
</dbReference>
<accession>A0AAD9NVN0</accession>
<reference evidence="3" key="1">
    <citation type="journal article" date="2023" name="Mol. Biol. Evol.">
        <title>Third-Generation Sequencing Reveals the Adaptive Role of the Epigenome in Three Deep-Sea Polychaetes.</title>
        <authorList>
            <person name="Perez M."/>
            <person name="Aroh O."/>
            <person name="Sun Y."/>
            <person name="Lan Y."/>
            <person name="Juniper S.K."/>
            <person name="Young C.R."/>
            <person name="Angers B."/>
            <person name="Qian P.Y."/>
        </authorList>
    </citation>
    <scope>NUCLEOTIDE SEQUENCE</scope>
    <source>
        <strain evidence="3">R07B-5</strain>
    </source>
</reference>
<dbReference type="GO" id="GO:0003729">
    <property type="term" value="F:mRNA binding"/>
    <property type="evidence" value="ECO:0007669"/>
    <property type="project" value="TreeGrafter"/>
</dbReference>
<evidence type="ECO:0000313" key="3">
    <source>
        <dbReference type="EMBL" id="KAK2182726.1"/>
    </source>
</evidence>
<dbReference type="PANTHER" id="PTHR12876">
    <property type="entry name" value="N4BP1-RELATED"/>
    <property type="match status" value="1"/>
</dbReference>
<feature type="domain" description="RNase NYN" evidence="2">
    <location>
        <begin position="8"/>
        <end position="116"/>
    </location>
</feature>
<dbReference type="FunFam" id="3.40.50.11980:FF:000001">
    <property type="entry name" value="ZC3H12A isoform 1"/>
    <property type="match status" value="1"/>
</dbReference>
<feature type="region of interest" description="Disordered" evidence="1">
    <location>
        <begin position="118"/>
        <end position="224"/>
    </location>
</feature>
<dbReference type="Gene3D" id="3.40.50.11980">
    <property type="match status" value="1"/>
</dbReference>
<name>A0AAD9NVN0_RIDPI</name>
<dbReference type="AlphaFoldDB" id="A0AAD9NVN0"/>
<organism evidence="3 4">
    <name type="scientific">Ridgeia piscesae</name>
    <name type="common">Tubeworm</name>
    <dbReference type="NCBI Taxonomy" id="27915"/>
    <lineage>
        <taxon>Eukaryota</taxon>
        <taxon>Metazoa</taxon>
        <taxon>Spiralia</taxon>
        <taxon>Lophotrochozoa</taxon>
        <taxon>Annelida</taxon>
        <taxon>Polychaeta</taxon>
        <taxon>Sedentaria</taxon>
        <taxon>Canalipalpata</taxon>
        <taxon>Sabellida</taxon>
        <taxon>Siboglinidae</taxon>
        <taxon>Ridgeia</taxon>
    </lineage>
</organism>
<feature type="compositionally biased region" description="Basic and acidic residues" evidence="1">
    <location>
        <begin position="122"/>
        <end position="216"/>
    </location>
</feature>
<comment type="caution">
    <text evidence="3">The sequence shown here is derived from an EMBL/GenBank/DDBJ whole genome shotgun (WGS) entry which is preliminary data.</text>
</comment>
<protein>
    <recommendedName>
        <fullName evidence="2">RNase NYN domain-containing protein</fullName>
    </recommendedName>
</protein>
<dbReference type="GO" id="GO:0004521">
    <property type="term" value="F:RNA endonuclease activity"/>
    <property type="evidence" value="ECO:0007669"/>
    <property type="project" value="TreeGrafter"/>
</dbReference>